<evidence type="ECO:0000256" key="1">
    <source>
        <dbReference type="SAM" id="MobiDB-lite"/>
    </source>
</evidence>
<reference evidence="2 3" key="1">
    <citation type="journal article" date="2022" name="Allergy">
        <title>Genome assembly and annotation of Periplaneta americana reveal a comprehensive cockroach allergen profile.</title>
        <authorList>
            <person name="Wang L."/>
            <person name="Xiong Q."/>
            <person name="Saelim N."/>
            <person name="Wang L."/>
            <person name="Nong W."/>
            <person name="Wan A.T."/>
            <person name="Shi M."/>
            <person name="Liu X."/>
            <person name="Cao Q."/>
            <person name="Hui J.H.L."/>
            <person name="Sookrung N."/>
            <person name="Leung T.F."/>
            <person name="Tungtrongchitr A."/>
            <person name="Tsui S.K.W."/>
        </authorList>
    </citation>
    <scope>NUCLEOTIDE SEQUENCE [LARGE SCALE GENOMIC DNA]</scope>
    <source>
        <strain evidence="2">PWHHKU_190912</strain>
    </source>
</reference>
<keyword evidence="3" id="KW-1185">Reference proteome</keyword>
<name>A0ABQ8TDB6_PERAM</name>
<evidence type="ECO:0000313" key="3">
    <source>
        <dbReference type="Proteomes" id="UP001148838"/>
    </source>
</evidence>
<dbReference type="InterPro" id="IPR024768">
    <property type="entry name" value="Marf1"/>
</dbReference>
<dbReference type="EMBL" id="JAJSOF020000013">
    <property type="protein sequence ID" value="KAJ4443913.1"/>
    <property type="molecule type" value="Genomic_DNA"/>
</dbReference>
<dbReference type="Proteomes" id="UP001148838">
    <property type="component" value="Unassembled WGS sequence"/>
</dbReference>
<dbReference type="PANTHER" id="PTHR14379:SF3">
    <property type="entry name" value="MEIOSIS REGULATOR AND MRNA STABILITY FACTOR 1"/>
    <property type="match status" value="1"/>
</dbReference>
<organism evidence="2 3">
    <name type="scientific">Periplaneta americana</name>
    <name type="common">American cockroach</name>
    <name type="synonym">Blatta americana</name>
    <dbReference type="NCBI Taxonomy" id="6978"/>
    <lineage>
        <taxon>Eukaryota</taxon>
        <taxon>Metazoa</taxon>
        <taxon>Ecdysozoa</taxon>
        <taxon>Arthropoda</taxon>
        <taxon>Hexapoda</taxon>
        <taxon>Insecta</taxon>
        <taxon>Pterygota</taxon>
        <taxon>Neoptera</taxon>
        <taxon>Polyneoptera</taxon>
        <taxon>Dictyoptera</taxon>
        <taxon>Blattodea</taxon>
        <taxon>Blattoidea</taxon>
        <taxon>Blattidae</taxon>
        <taxon>Blattinae</taxon>
        <taxon>Periplaneta</taxon>
    </lineage>
</organism>
<feature type="region of interest" description="Disordered" evidence="1">
    <location>
        <begin position="136"/>
        <end position="158"/>
    </location>
</feature>
<accession>A0ABQ8TDB6</accession>
<gene>
    <name evidence="2" type="ORF">ANN_05700</name>
</gene>
<evidence type="ECO:0000313" key="2">
    <source>
        <dbReference type="EMBL" id="KAJ4443913.1"/>
    </source>
</evidence>
<sequence length="280" mass="31048">MSPGSSTESYPAFARIGLRENPGKNLNQKVSKLPLVVHSQNWIWPQGVRVVGNKWEDCLRGLLVSMLASRSGGPGKRKVAATRKRVDSLRSCDELEVAEEACVAPDSSPAGCFVFPPPPPPPIIHPRRPVSASSYCYSVSDSDSQSESGRGHGGQSSPIAIRHPLFTFRGYQSDGSPVALHSLPRFLPPIGVFWDIENCQVPKGRSALAVAQVIRDKFFKGYREAEFLVVCDVKKENSQVIQELNDAQRRSPAQFVGRDADRWRLLLKQIQDAHRRIRVQ</sequence>
<feature type="compositionally biased region" description="Low complexity" evidence="1">
    <location>
        <begin position="136"/>
        <end position="148"/>
    </location>
</feature>
<proteinExistence type="predicted"/>
<dbReference type="PANTHER" id="PTHR14379">
    <property type="entry name" value="LIMKAIN B LKAP"/>
    <property type="match status" value="1"/>
</dbReference>
<comment type="caution">
    <text evidence="2">The sequence shown here is derived from an EMBL/GenBank/DDBJ whole genome shotgun (WGS) entry which is preliminary data.</text>
</comment>
<protein>
    <submittedName>
        <fullName evidence="2">Uncharacterized protein</fullName>
    </submittedName>
</protein>